<dbReference type="Proteomes" id="UP000783287">
    <property type="component" value="Unassembled WGS sequence"/>
</dbReference>
<reference evidence="6" key="1">
    <citation type="submission" date="2020-04" db="EMBL/GenBank/DDBJ databases">
        <authorList>
            <person name="Zhang T."/>
        </authorList>
    </citation>
    <scope>NUCLEOTIDE SEQUENCE</scope>
    <source>
        <strain evidence="6">HKST-UBA14</strain>
    </source>
</reference>
<evidence type="ECO:0000313" key="6">
    <source>
        <dbReference type="EMBL" id="MCA9384022.1"/>
    </source>
</evidence>
<dbReference type="AlphaFoldDB" id="A0A955L6P6"/>
<evidence type="ECO:0000256" key="4">
    <source>
        <dbReference type="SAM" id="MobiDB-lite"/>
    </source>
</evidence>
<proteinExistence type="predicted"/>
<sequence length="294" mass="32325">MAGNNPFDPFGNGDDPFNGFSSYRGPSERIDITELFSERTKEALQKAAEIAVSKKQRNIDSEHMLMSLVDSDDLTISVLKDLGLDIDDLKSMLDKQLTDGSYEGTNVGLTPRAKQILQLAFQEAIQLGHNYIGTEHILLGIIREAEGLGAQLMNKLAITHTKARQAVIKKVGEGDKEGKKYKEQSNTPELDKYSKDLTKLALEGKIDPVVGRADEITRVIEILSRRKKNNPVLIGEPGVGKTAIAEGLAQRIALGNVPDLLKNKKVKSLDLGMLVAGSKFRGEFEDRAKKLIDE</sequence>
<keyword evidence="2 6" id="KW-0067">ATP-binding</keyword>
<dbReference type="SUPFAM" id="SSF52540">
    <property type="entry name" value="P-loop containing nucleoside triphosphate hydrolases"/>
    <property type="match status" value="1"/>
</dbReference>
<dbReference type="InterPro" id="IPR050130">
    <property type="entry name" value="ClpA_ClpB"/>
</dbReference>
<dbReference type="Gene3D" id="3.40.50.300">
    <property type="entry name" value="P-loop containing nucleotide triphosphate hydrolases"/>
    <property type="match status" value="1"/>
</dbReference>
<protein>
    <submittedName>
        <fullName evidence="6">ATP-dependent Clp protease ATP-binding subunit</fullName>
    </submittedName>
</protein>
<reference evidence="6" key="2">
    <citation type="journal article" date="2021" name="Microbiome">
        <title>Successional dynamics and alternative stable states in a saline activated sludge microbial community over 9 years.</title>
        <authorList>
            <person name="Wang Y."/>
            <person name="Ye J."/>
            <person name="Ju F."/>
            <person name="Liu L."/>
            <person name="Boyd J.A."/>
            <person name="Deng Y."/>
            <person name="Parks D.H."/>
            <person name="Jiang X."/>
            <person name="Yin X."/>
            <person name="Woodcroft B.J."/>
            <person name="Tyson G.W."/>
            <person name="Hugenholtz P."/>
            <person name="Polz M.F."/>
            <person name="Zhang T."/>
        </authorList>
    </citation>
    <scope>NUCLEOTIDE SEQUENCE</scope>
    <source>
        <strain evidence="6">HKST-UBA14</strain>
    </source>
</reference>
<dbReference type="Pfam" id="PF02861">
    <property type="entry name" value="Clp_N"/>
    <property type="match status" value="2"/>
</dbReference>
<feature type="domain" description="Clp R" evidence="5">
    <location>
        <begin position="33"/>
        <end position="173"/>
    </location>
</feature>
<evidence type="ECO:0000259" key="5">
    <source>
        <dbReference type="PROSITE" id="PS51903"/>
    </source>
</evidence>
<dbReference type="InterPro" id="IPR036628">
    <property type="entry name" value="Clp_N_dom_sf"/>
</dbReference>
<dbReference type="GO" id="GO:0005524">
    <property type="term" value="F:ATP binding"/>
    <property type="evidence" value="ECO:0007669"/>
    <property type="project" value="UniProtKB-KW"/>
</dbReference>
<dbReference type="EMBL" id="JAGQLK010000217">
    <property type="protein sequence ID" value="MCA9384022.1"/>
    <property type="molecule type" value="Genomic_DNA"/>
</dbReference>
<dbReference type="SUPFAM" id="SSF81923">
    <property type="entry name" value="Double Clp-N motif"/>
    <property type="match status" value="1"/>
</dbReference>
<dbReference type="GO" id="GO:0016887">
    <property type="term" value="F:ATP hydrolysis activity"/>
    <property type="evidence" value="ECO:0007669"/>
    <property type="project" value="TreeGrafter"/>
</dbReference>
<name>A0A955L6P6_9BACT</name>
<dbReference type="GO" id="GO:0005737">
    <property type="term" value="C:cytoplasm"/>
    <property type="evidence" value="ECO:0007669"/>
    <property type="project" value="TreeGrafter"/>
</dbReference>
<organism evidence="6 7">
    <name type="scientific">Candidatus Dojkabacteria bacterium</name>
    <dbReference type="NCBI Taxonomy" id="2099670"/>
    <lineage>
        <taxon>Bacteria</taxon>
        <taxon>Candidatus Dojkabacteria</taxon>
    </lineage>
</organism>
<feature type="non-terminal residue" evidence="6">
    <location>
        <position position="294"/>
    </location>
</feature>
<dbReference type="GO" id="GO:0034605">
    <property type="term" value="P:cellular response to heat"/>
    <property type="evidence" value="ECO:0007669"/>
    <property type="project" value="TreeGrafter"/>
</dbReference>
<keyword evidence="6" id="KW-0645">Protease</keyword>
<dbReference type="GO" id="GO:0006508">
    <property type="term" value="P:proteolysis"/>
    <property type="evidence" value="ECO:0007669"/>
    <property type="project" value="UniProtKB-KW"/>
</dbReference>
<evidence type="ECO:0000256" key="2">
    <source>
        <dbReference type="ARBA" id="ARBA00022840"/>
    </source>
</evidence>
<evidence type="ECO:0000313" key="7">
    <source>
        <dbReference type="Proteomes" id="UP000783287"/>
    </source>
</evidence>
<dbReference type="PANTHER" id="PTHR11638:SF145">
    <property type="entry name" value="CLPA_B PROTEASE ATP BINDING SUBUNIT-RELATED"/>
    <property type="match status" value="1"/>
</dbReference>
<comment type="caution">
    <text evidence="6">The sequence shown here is derived from an EMBL/GenBank/DDBJ whole genome shotgun (WGS) entry which is preliminary data.</text>
</comment>
<dbReference type="PANTHER" id="PTHR11638">
    <property type="entry name" value="ATP-DEPENDENT CLP PROTEASE"/>
    <property type="match status" value="1"/>
</dbReference>
<accession>A0A955L6P6</accession>
<keyword evidence="3" id="KW-0677">Repeat</keyword>
<dbReference type="GO" id="GO:0008233">
    <property type="term" value="F:peptidase activity"/>
    <property type="evidence" value="ECO:0007669"/>
    <property type="project" value="UniProtKB-KW"/>
</dbReference>
<gene>
    <name evidence="6" type="ORF">KC909_06700</name>
</gene>
<dbReference type="Gene3D" id="1.10.1780.10">
    <property type="entry name" value="Clp, N-terminal domain"/>
    <property type="match status" value="1"/>
</dbReference>
<dbReference type="InterPro" id="IPR027417">
    <property type="entry name" value="P-loop_NTPase"/>
</dbReference>
<evidence type="ECO:0000256" key="1">
    <source>
        <dbReference type="ARBA" id="ARBA00022741"/>
    </source>
</evidence>
<dbReference type="CDD" id="cd00009">
    <property type="entry name" value="AAA"/>
    <property type="match status" value="1"/>
</dbReference>
<keyword evidence="6" id="KW-0378">Hydrolase</keyword>
<keyword evidence="1" id="KW-0547">Nucleotide-binding</keyword>
<evidence type="ECO:0000256" key="3">
    <source>
        <dbReference type="PROSITE-ProRule" id="PRU01251"/>
    </source>
</evidence>
<dbReference type="PROSITE" id="PS51903">
    <property type="entry name" value="CLP_R"/>
    <property type="match status" value="1"/>
</dbReference>
<dbReference type="InterPro" id="IPR004176">
    <property type="entry name" value="Clp_R_N"/>
</dbReference>
<feature type="region of interest" description="Disordered" evidence="4">
    <location>
        <begin position="1"/>
        <end position="23"/>
    </location>
</feature>